<dbReference type="InterPro" id="IPR050291">
    <property type="entry name" value="CDF_Transporter"/>
</dbReference>
<evidence type="ECO:0000259" key="9">
    <source>
        <dbReference type="Pfam" id="PF16916"/>
    </source>
</evidence>
<dbReference type="Pfam" id="PF16916">
    <property type="entry name" value="ZT_dimer"/>
    <property type="match status" value="1"/>
</dbReference>
<protein>
    <submittedName>
        <fullName evidence="10">Cation diffusion facilitator family transporter</fullName>
    </submittedName>
</protein>
<keyword evidence="5 7" id="KW-1133">Transmembrane helix</keyword>
<evidence type="ECO:0000259" key="8">
    <source>
        <dbReference type="Pfam" id="PF01545"/>
    </source>
</evidence>
<evidence type="ECO:0000256" key="1">
    <source>
        <dbReference type="ARBA" id="ARBA00004141"/>
    </source>
</evidence>
<feature type="transmembrane region" description="Helical" evidence="7">
    <location>
        <begin position="9"/>
        <end position="30"/>
    </location>
</feature>
<dbReference type="InterPro" id="IPR036837">
    <property type="entry name" value="Cation_efflux_CTD_sf"/>
</dbReference>
<organism evidence="10 11">
    <name type="scientific">Leptolyngbya boryana NIES-2135</name>
    <dbReference type="NCBI Taxonomy" id="1973484"/>
    <lineage>
        <taxon>Bacteria</taxon>
        <taxon>Bacillati</taxon>
        <taxon>Cyanobacteriota</taxon>
        <taxon>Cyanophyceae</taxon>
        <taxon>Leptolyngbyales</taxon>
        <taxon>Leptolyngbyaceae</taxon>
        <taxon>Leptolyngbya group</taxon>
        <taxon>Leptolyngbya</taxon>
    </lineage>
</organism>
<evidence type="ECO:0000256" key="5">
    <source>
        <dbReference type="ARBA" id="ARBA00022989"/>
    </source>
</evidence>
<dbReference type="Gene3D" id="1.20.1510.10">
    <property type="entry name" value="Cation efflux protein transmembrane domain"/>
    <property type="match status" value="1"/>
</dbReference>
<name>A0A1Z4JRQ6_LEPBY</name>
<dbReference type="Pfam" id="PF01545">
    <property type="entry name" value="Cation_efflux"/>
    <property type="match status" value="1"/>
</dbReference>
<evidence type="ECO:0000256" key="4">
    <source>
        <dbReference type="ARBA" id="ARBA00022692"/>
    </source>
</evidence>
<dbReference type="GO" id="GO:0015086">
    <property type="term" value="F:cadmium ion transmembrane transporter activity"/>
    <property type="evidence" value="ECO:0007669"/>
    <property type="project" value="TreeGrafter"/>
</dbReference>
<dbReference type="InterPro" id="IPR002524">
    <property type="entry name" value="Cation_efflux"/>
</dbReference>
<keyword evidence="4 7" id="KW-0812">Transmembrane</keyword>
<dbReference type="InterPro" id="IPR027470">
    <property type="entry name" value="Cation_efflux_CTD"/>
</dbReference>
<dbReference type="GO" id="GO:0005886">
    <property type="term" value="C:plasma membrane"/>
    <property type="evidence" value="ECO:0007669"/>
    <property type="project" value="TreeGrafter"/>
</dbReference>
<feature type="transmembrane region" description="Helical" evidence="7">
    <location>
        <begin position="77"/>
        <end position="99"/>
    </location>
</feature>
<dbReference type="PANTHER" id="PTHR43840">
    <property type="entry name" value="MITOCHONDRIAL METAL TRANSPORTER 1-RELATED"/>
    <property type="match status" value="1"/>
</dbReference>
<feature type="transmembrane region" description="Helical" evidence="7">
    <location>
        <begin position="36"/>
        <end position="57"/>
    </location>
</feature>
<dbReference type="Proteomes" id="UP000217895">
    <property type="component" value="Plasmid Plasmid1 dna"/>
</dbReference>
<feature type="domain" description="Cation efflux protein cytoplasmic" evidence="9">
    <location>
        <begin position="216"/>
        <end position="285"/>
    </location>
</feature>
<evidence type="ECO:0000313" key="11">
    <source>
        <dbReference type="Proteomes" id="UP000217895"/>
    </source>
</evidence>
<accession>A0A1Z4JRQ6</accession>
<evidence type="ECO:0000256" key="2">
    <source>
        <dbReference type="ARBA" id="ARBA00008114"/>
    </source>
</evidence>
<evidence type="ECO:0000256" key="7">
    <source>
        <dbReference type="SAM" id="Phobius"/>
    </source>
</evidence>
<evidence type="ECO:0000313" key="10">
    <source>
        <dbReference type="EMBL" id="BAY59347.1"/>
    </source>
</evidence>
<dbReference type="EMBL" id="AP018204">
    <property type="protein sequence ID" value="BAY59347.1"/>
    <property type="molecule type" value="Genomic_DNA"/>
</dbReference>
<proteinExistence type="inferred from homology"/>
<dbReference type="InterPro" id="IPR058533">
    <property type="entry name" value="Cation_efflux_TM"/>
</dbReference>
<feature type="transmembrane region" description="Helical" evidence="7">
    <location>
        <begin position="148"/>
        <end position="168"/>
    </location>
</feature>
<evidence type="ECO:0000256" key="3">
    <source>
        <dbReference type="ARBA" id="ARBA00022448"/>
    </source>
</evidence>
<feature type="transmembrane region" description="Helical" evidence="7">
    <location>
        <begin position="111"/>
        <end position="136"/>
    </location>
</feature>
<dbReference type="Gene3D" id="3.30.70.1350">
    <property type="entry name" value="Cation efflux protein, cytoplasmic domain"/>
    <property type="match status" value="1"/>
</dbReference>
<evidence type="ECO:0000256" key="6">
    <source>
        <dbReference type="ARBA" id="ARBA00023136"/>
    </source>
</evidence>
<comment type="subcellular location">
    <subcellularLocation>
        <location evidence="1">Membrane</location>
        <topology evidence="1">Multi-pass membrane protein</topology>
    </subcellularLocation>
</comment>
<dbReference type="GO" id="GO:0015093">
    <property type="term" value="F:ferrous iron transmembrane transporter activity"/>
    <property type="evidence" value="ECO:0007669"/>
    <property type="project" value="TreeGrafter"/>
</dbReference>
<geneLocation type="plasmid" evidence="10">
    <name>plasmid1</name>
</geneLocation>
<dbReference type="NCBIfam" id="TIGR01297">
    <property type="entry name" value="CDF"/>
    <property type="match status" value="1"/>
</dbReference>
<dbReference type="GO" id="GO:0015341">
    <property type="term" value="F:zinc efflux antiporter activity"/>
    <property type="evidence" value="ECO:0007669"/>
    <property type="project" value="TreeGrafter"/>
</dbReference>
<feature type="transmembrane region" description="Helical" evidence="7">
    <location>
        <begin position="174"/>
        <end position="196"/>
    </location>
</feature>
<comment type="similarity">
    <text evidence="2">Belongs to the cation diffusion facilitator (CDF) transporter (TC 2.A.4) family.</text>
</comment>
<dbReference type="InterPro" id="IPR027469">
    <property type="entry name" value="Cation_efflux_TMD_sf"/>
</dbReference>
<gene>
    <name evidence="10" type="ORF">NIES2135_62240</name>
</gene>
<keyword evidence="11" id="KW-1185">Reference proteome</keyword>
<dbReference type="AlphaFoldDB" id="A0A1Z4JRQ6"/>
<sequence>MSAKSARSYIVLSIVAAMLTIALKASAYFFTGSVGLLSDALESCINLIAALVGFWALSFAAKPPDAEHAFGHSKAEYFSSGLESALIMVAAVSIAIAAWGRLFDPQPIEQIGLGLALSLVATAINGGVAFILLRAGRRLRSITLRADAHHLLTDVWTSAGVVIGIFIVKLTGWLVLDAMIALIVAANIIWAGFRLLRETGSGLLDRSLPAHEQQMIMDRLIPYQENGIQFHALLTRVAGSRRFVSFHVLVPGNWTVQRGHDLCEELELTIAQSLPGTHVITHLEPLEDPTSWADQTLERPSRDEMQNP</sequence>
<dbReference type="SUPFAM" id="SSF160240">
    <property type="entry name" value="Cation efflux protein cytoplasmic domain-like"/>
    <property type="match status" value="1"/>
</dbReference>
<reference evidence="10 11" key="1">
    <citation type="submission" date="2017-06" db="EMBL/GenBank/DDBJ databases">
        <title>Genome sequencing of cyanobaciteial culture collection at National Institute for Environmental Studies (NIES).</title>
        <authorList>
            <person name="Hirose Y."/>
            <person name="Shimura Y."/>
            <person name="Fujisawa T."/>
            <person name="Nakamura Y."/>
            <person name="Kawachi M."/>
        </authorList>
    </citation>
    <scope>NUCLEOTIDE SEQUENCE [LARGE SCALE GENOMIC DNA]</scope>
    <source>
        <strain evidence="10 11">NIES-2135</strain>
        <plasmid evidence="11">Plasmid Plasmid1 dna</plasmid>
    </source>
</reference>
<feature type="domain" description="Cation efflux protein transmembrane" evidence="8">
    <location>
        <begin position="10"/>
        <end position="204"/>
    </location>
</feature>
<keyword evidence="6 7" id="KW-0472">Membrane</keyword>
<dbReference type="GO" id="GO:0006882">
    <property type="term" value="P:intracellular zinc ion homeostasis"/>
    <property type="evidence" value="ECO:0007669"/>
    <property type="project" value="TreeGrafter"/>
</dbReference>
<dbReference type="PANTHER" id="PTHR43840:SF15">
    <property type="entry name" value="MITOCHONDRIAL METAL TRANSPORTER 1-RELATED"/>
    <property type="match status" value="1"/>
</dbReference>
<dbReference type="SUPFAM" id="SSF161111">
    <property type="entry name" value="Cation efflux protein transmembrane domain-like"/>
    <property type="match status" value="1"/>
</dbReference>
<keyword evidence="3" id="KW-0813">Transport</keyword>
<keyword evidence="10" id="KW-0614">Plasmid</keyword>